<feature type="compositionally biased region" description="Basic and acidic residues" evidence="1">
    <location>
        <begin position="1"/>
        <end position="14"/>
    </location>
</feature>
<keyword evidence="3" id="KW-1185">Reference proteome</keyword>
<feature type="region of interest" description="Disordered" evidence="1">
    <location>
        <begin position="1"/>
        <end position="42"/>
    </location>
</feature>
<reference evidence="3" key="1">
    <citation type="journal article" date="2019" name="Int. J. Syst. Evol. Microbiol.">
        <title>The Global Catalogue of Microorganisms (GCM) 10K type strain sequencing project: providing services to taxonomists for standard genome sequencing and annotation.</title>
        <authorList>
            <consortium name="The Broad Institute Genomics Platform"/>
            <consortium name="The Broad Institute Genome Sequencing Center for Infectious Disease"/>
            <person name="Wu L."/>
            <person name="Ma J."/>
        </authorList>
    </citation>
    <scope>NUCLEOTIDE SEQUENCE [LARGE SCALE GENOMIC DNA]</scope>
    <source>
        <strain evidence="3">CCM 7043</strain>
    </source>
</reference>
<sequence length="42" mass="4410">MRVDAGQLPRHEHACTPGEEGASSADPEADDAVWCGKESAEV</sequence>
<protein>
    <submittedName>
        <fullName evidence="2">Uncharacterized protein</fullName>
    </submittedName>
</protein>
<dbReference type="Proteomes" id="UP001597338">
    <property type="component" value="Unassembled WGS sequence"/>
</dbReference>
<dbReference type="EMBL" id="JBHUHF010000001">
    <property type="protein sequence ID" value="MFD2024144.1"/>
    <property type="molecule type" value="Genomic_DNA"/>
</dbReference>
<gene>
    <name evidence="2" type="ORF">ACFSL2_01315</name>
</gene>
<organism evidence="2 3">
    <name type="scientific">Promicromonospora aerolata</name>
    <dbReference type="NCBI Taxonomy" id="195749"/>
    <lineage>
        <taxon>Bacteria</taxon>
        <taxon>Bacillati</taxon>
        <taxon>Actinomycetota</taxon>
        <taxon>Actinomycetes</taxon>
        <taxon>Micrococcales</taxon>
        <taxon>Promicromonosporaceae</taxon>
        <taxon>Promicromonospora</taxon>
    </lineage>
</organism>
<evidence type="ECO:0000313" key="3">
    <source>
        <dbReference type="Proteomes" id="UP001597338"/>
    </source>
</evidence>
<evidence type="ECO:0000313" key="2">
    <source>
        <dbReference type="EMBL" id="MFD2024144.1"/>
    </source>
</evidence>
<proteinExistence type="predicted"/>
<name>A0ABW4V2W5_9MICO</name>
<comment type="caution">
    <text evidence="2">The sequence shown here is derived from an EMBL/GenBank/DDBJ whole genome shotgun (WGS) entry which is preliminary data.</text>
</comment>
<dbReference type="RefSeq" id="WP_377196104.1">
    <property type="nucleotide sequence ID" value="NZ_JBHUHF010000001.1"/>
</dbReference>
<evidence type="ECO:0000256" key="1">
    <source>
        <dbReference type="SAM" id="MobiDB-lite"/>
    </source>
</evidence>
<accession>A0ABW4V2W5</accession>